<gene>
    <name evidence="1" type="ORF">Ocin01_07680</name>
</gene>
<name>A0A1D2N1A6_ORCCI</name>
<organism evidence="1 2">
    <name type="scientific">Orchesella cincta</name>
    <name type="common">Springtail</name>
    <name type="synonym">Podura cincta</name>
    <dbReference type="NCBI Taxonomy" id="48709"/>
    <lineage>
        <taxon>Eukaryota</taxon>
        <taxon>Metazoa</taxon>
        <taxon>Ecdysozoa</taxon>
        <taxon>Arthropoda</taxon>
        <taxon>Hexapoda</taxon>
        <taxon>Collembola</taxon>
        <taxon>Entomobryomorpha</taxon>
        <taxon>Entomobryoidea</taxon>
        <taxon>Orchesellidae</taxon>
        <taxon>Orchesellinae</taxon>
        <taxon>Orchesella</taxon>
    </lineage>
</organism>
<comment type="caution">
    <text evidence="1">The sequence shown here is derived from an EMBL/GenBank/DDBJ whole genome shotgun (WGS) entry which is preliminary data.</text>
</comment>
<keyword evidence="2" id="KW-1185">Reference proteome</keyword>
<evidence type="ECO:0000313" key="2">
    <source>
        <dbReference type="Proteomes" id="UP000094527"/>
    </source>
</evidence>
<evidence type="ECO:0000313" key="1">
    <source>
        <dbReference type="EMBL" id="ODM99018.1"/>
    </source>
</evidence>
<sequence length="173" mass="19596">GVAIGEEFDLRKALQKCYAGIPTDKYGAWVEKEYQRFKENCYNDHPDTLCRKLCFFTATPHHPVFNIITSNKNGEWRLSEMPSFITFDTLGIDVISETKFVPVATPDNPKPKPSTIITSMDAITDKLNKKLKQCAPKVFRAADRKADTCEELGEDDKRKLTDLVECIETALTC</sequence>
<dbReference type="Proteomes" id="UP000094527">
    <property type="component" value="Unassembled WGS sequence"/>
</dbReference>
<reference evidence="1 2" key="1">
    <citation type="journal article" date="2016" name="Genome Biol. Evol.">
        <title>Gene Family Evolution Reflects Adaptation to Soil Environmental Stressors in the Genome of the Collembolan Orchesella cincta.</title>
        <authorList>
            <person name="Faddeeva-Vakhrusheva A."/>
            <person name="Derks M.F."/>
            <person name="Anvar S.Y."/>
            <person name="Agamennone V."/>
            <person name="Suring W."/>
            <person name="Smit S."/>
            <person name="van Straalen N.M."/>
            <person name="Roelofs D."/>
        </authorList>
    </citation>
    <scope>NUCLEOTIDE SEQUENCE [LARGE SCALE GENOMIC DNA]</scope>
    <source>
        <tissue evidence="1">Mixed pool</tissue>
    </source>
</reference>
<proteinExistence type="predicted"/>
<dbReference type="AlphaFoldDB" id="A0A1D2N1A6"/>
<feature type="non-terminal residue" evidence="1">
    <location>
        <position position="1"/>
    </location>
</feature>
<accession>A0A1D2N1A6</accession>
<dbReference type="EMBL" id="LJIJ01000304">
    <property type="protein sequence ID" value="ODM99018.1"/>
    <property type="molecule type" value="Genomic_DNA"/>
</dbReference>
<protein>
    <submittedName>
        <fullName evidence="1">Uncharacterized protein</fullName>
    </submittedName>
</protein>